<evidence type="ECO:0000256" key="1">
    <source>
        <dbReference type="ARBA" id="ARBA00010808"/>
    </source>
</evidence>
<dbReference type="Pfam" id="PF01198">
    <property type="entry name" value="Ribosomal_L31e"/>
    <property type="match status" value="1"/>
</dbReference>
<dbReference type="AlphaFoldDB" id="A0A4Q9M3S4"/>
<dbReference type="PANTHER" id="PTHR10956:SF0">
    <property type="entry name" value="60S RIBOSOMAL PROTEIN L31"/>
    <property type="match status" value="1"/>
</dbReference>
<reference evidence="4 5" key="1">
    <citation type="submission" date="2017-12" db="EMBL/GenBank/DDBJ databases">
        <authorList>
            <person name="Pombert J.-F."/>
            <person name="Haag K.L."/>
            <person name="Ebert D."/>
        </authorList>
    </citation>
    <scope>NUCLEOTIDE SEQUENCE [LARGE SCALE GENOMIC DNA]</scope>
    <source>
        <strain evidence="4">IL-G-3</strain>
    </source>
</reference>
<dbReference type="InterPro" id="IPR023621">
    <property type="entry name" value="Ribosomal_eL31_dom_sf"/>
</dbReference>
<dbReference type="Proteomes" id="UP000292282">
    <property type="component" value="Unassembled WGS sequence"/>
</dbReference>
<comment type="similarity">
    <text evidence="1">Belongs to the eukaryotic ribosomal protein eL31 family.</text>
</comment>
<dbReference type="Gene3D" id="3.10.440.10">
    <property type="match status" value="1"/>
</dbReference>
<accession>A0A4Q9M3S4</accession>
<dbReference type="PANTHER" id="PTHR10956">
    <property type="entry name" value="60S RIBOSOMAL PROTEIN L31"/>
    <property type="match status" value="1"/>
</dbReference>
<dbReference type="OrthoDB" id="9739313at2759"/>
<dbReference type="SUPFAM" id="SSF54575">
    <property type="entry name" value="Ribosomal protein L31e"/>
    <property type="match status" value="1"/>
</dbReference>
<dbReference type="GO" id="GO:0022625">
    <property type="term" value="C:cytosolic large ribosomal subunit"/>
    <property type="evidence" value="ECO:0007669"/>
    <property type="project" value="TreeGrafter"/>
</dbReference>
<evidence type="ECO:0000313" key="4">
    <source>
        <dbReference type="EMBL" id="TBU20372.1"/>
    </source>
</evidence>
<dbReference type="VEuPathDB" id="MicrosporidiaDB:CWI38_0082p0010"/>
<sequence>MSSVLKHNKITEMTVNLPAVARKVSWKRKASGAMKKLKKFLQKQFNVEGEVVMSPELNKFVWKGGIEKVPRRIRIRVERCTSKKNVEKSALRVSLVLVGSFKGLNSERSDKEYNLNNIRYIKLVSRIFNENIRDATIIIKDLENYLKKISETERFKKCVIDLKKSKTSAFSIENIYSCFFMFPYFDGVGDLNILLGQFR</sequence>
<dbReference type="InterPro" id="IPR000054">
    <property type="entry name" value="Ribosomal_eL31"/>
</dbReference>
<gene>
    <name evidence="4" type="ORF">CWI38_0082p0010</name>
</gene>
<dbReference type="GO" id="GO:0003735">
    <property type="term" value="F:structural constituent of ribosome"/>
    <property type="evidence" value="ECO:0007669"/>
    <property type="project" value="InterPro"/>
</dbReference>
<protein>
    <submittedName>
        <fullName evidence="4">Ribosomal protein L31</fullName>
    </submittedName>
</protein>
<comment type="caution">
    <text evidence="4">The sequence shown here is derived from an EMBL/GenBank/DDBJ whole genome shotgun (WGS) entry which is preliminary data.</text>
</comment>
<evidence type="ECO:0000256" key="2">
    <source>
        <dbReference type="ARBA" id="ARBA00022980"/>
    </source>
</evidence>
<dbReference type="EMBL" id="PITK01000082">
    <property type="protein sequence ID" value="TBU20372.1"/>
    <property type="molecule type" value="Genomic_DNA"/>
</dbReference>
<dbReference type="SMART" id="SM01380">
    <property type="entry name" value="Ribosomal_L31e"/>
    <property type="match status" value="1"/>
</dbReference>
<dbReference type="GO" id="GO:0002181">
    <property type="term" value="P:cytoplasmic translation"/>
    <property type="evidence" value="ECO:0007669"/>
    <property type="project" value="TreeGrafter"/>
</dbReference>
<organism evidence="4 5">
    <name type="scientific">Hamiltosporidium tvaerminnensis</name>
    <dbReference type="NCBI Taxonomy" id="1176355"/>
    <lineage>
        <taxon>Eukaryota</taxon>
        <taxon>Fungi</taxon>
        <taxon>Fungi incertae sedis</taxon>
        <taxon>Microsporidia</taxon>
        <taxon>Dubosqiidae</taxon>
        <taxon>Hamiltosporidium</taxon>
    </lineage>
</organism>
<keyword evidence="2 4" id="KW-0689">Ribosomal protein</keyword>
<dbReference type="STRING" id="1176355.A0A4Q9M3S4"/>
<evidence type="ECO:0000256" key="3">
    <source>
        <dbReference type="ARBA" id="ARBA00023274"/>
    </source>
</evidence>
<evidence type="ECO:0000313" key="5">
    <source>
        <dbReference type="Proteomes" id="UP000292282"/>
    </source>
</evidence>
<proteinExistence type="inferred from homology"/>
<keyword evidence="3" id="KW-0687">Ribonucleoprotein</keyword>
<keyword evidence="5" id="KW-1185">Reference proteome</keyword>
<name>A0A4Q9M3S4_9MICR</name>